<keyword evidence="9" id="KW-0472">Membrane</keyword>
<dbReference type="PANTHER" id="PTHR47554">
    <property type="entry name" value="SORTING NEXIN MVP1"/>
    <property type="match status" value="1"/>
</dbReference>
<feature type="region of interest" description="Disordered" evidence="11">
    <location>
        <begin position="193"/>
        <end position="355"/>
    </location>
</feature>
<feature type="compositionally biased region" description="Low complexity" evidence="11">
    <location>
        <begin position="252"/>
        <end position="263"/>
    </location>
</feature>
<protein>
    <recommendedName>
        <fullName evidence="5">Sorting nexin MVP1</fullName>
    </recommendedName>
    <alternativeName>
        <fullName evidence="10">Sorting nexin mvp1</fullName>
    </alternativeName>
</protein>
<keyword evidence="14" id="KW-1185">Reference proteome</keyword>
<dbReference type="Proteomes" id="UP000078237">
    <property type="component" value="Unassembled WGS sequence"/>
</dbReference>
<feature type="compositionally biased region" description="Polar residues" evidence="11">
    <location>
        <begin position="313"/>
        <end position="324"/>
    </location>
</feature>
<dbReference type="InterPro" id="IPR027267">
    <property type="entry name" value="AH/BAR_dom_sf"/>
</dbReference>
<dbReference type="SMART" id="SM00312">
    <property type="entry name" value="PX"/>
    <property type="match status" value="1"/>
</dbReference>
<reference evidence="13 14" key="1">
    <citation type="journal article" date="2016" name="Genome Announc.">
        <title>Genome Sequence of Madurella mycetomatis mm55, Isolated from a Human Mycetoma Case in Sudan.</title>
        <authorList>
            <person name="Smit S."/>
            <person name="Derks M.F."/>
            <person name="Bervoets S."/>
            <person name="Fahal A."/>
            <person name="van Leeuwen W."/>
            <person name="van Belkum A."/>
            <person name="van de Sande W.W."/>
        </authorList>
    </citation>
    <scope>NUCLEOTIDE SEQUENCE [LARGE SCALE GENOMIC DNA]</scope>
    <source>
        <strain evidence="14">mm55</strain>
    </source>
</reference>
<feature type="compositionally biased region" description="Low complexity" evidence="11">
    <location>
        <begin position="276"/>
        <end position="294"/>
    </location>
</feature>
<dbReference type="FunFam" id="3.30.1520.10:FF:000037">
    <property type="entry name" value="Sorting nexin mvp-1"/>
    <property type="match status" value="1"/>
</dbReference>
<accession>A0A175WG78</accession>
<evidence type="ECO:0000256" key="9">
    <source>
        <dbReference type="ARBA" id="ARBA00023136"/>
    </source>
</evidence>
<dbReference type="EMBL" id="LCTW02000013">
    <property type="protein sequence ID" value="KXX82509.1"/>
    <property type="molecule type" value="Genomic_DNA"/>
</dbReference>
<dbReference type="GO" id="GO:0042147">
    <property type="term" value="P:retrograde transport, endosome to Golgi"/>
    <property type="evidence" value="ECO:0007669"/>
    <property type="project" value="InterPro"/>
</dbReference>
<evidence type="ECO:0000256" key="10">
    <source>
        <dbReference type="ARBA" id="ARBA00072009"/>
    </source>
</evidence>
<comment type="caution">
    <text evidence="13">The sequence shown here is derived from an EMBL/GenBank/DDBJ whole genome shotgun (WGS) entry which is preliminary data.</text>
</comment>
<feature type="compositionally biased region" description="Low complexity" evidence="11">
    <location>
        <begin position="1"/>
        <end position="17"/>
    </location>
</feature>
<dbReference type="STRING" id="100816.A0A175WG78"/>
<dbReference type="InterPro" id="IPR028662">
    <property type="entry name" value="SNX8/Mvp1"/>
</dbReference>
<sequence>MSLFGSSPPGESSGPESNNFGNSRSSLFEDEPPMTKSTTTALFADDDPGSDSPWDMPTPRKQLTRADLIRNLLPPSDVPESYIEAFDTIVGEDGHEGRITSGGVARTLAAARLSADAQARIMGIIGPGDGSGEVTLDRSQFNVLLALIGLAQEGEAASLDGVDERRRNLPQPQLHGLVESTPALPNLAELAAKPPQRPATPPRGPQPSSPKQQRRVRKPSMDYPEDPWNTPDVHKHHHHGPELPRPNGDDMASSAGHANGNASDGTSPQSTLPRRTTSTFTTSAPASGAGSIGANTNAWGFPEENHPAAGAFNEQSSNPVTPFDSSRGAREPGDSQPSGPVPGRTIGSGRTGPGVEENVMVTLMPEKEGMFLFQHHNYEVTSSRRGSKVIRRYSDFVWLLDCLHKRYPFRVLPLLPPKRVAVNGNHLSNDGAFIEKRRRGLARFLNSLVRHPVLGQEQLVIMFLTVPTELSVWRKQATISVQDEFAGRPLPPGLEDSLPPTLEELFSRTRAGVRRSAELYIAICNIMDRLVKRTEGVAADHARIALSLMSLTEASADTYATDTNEVPLLNDGLQAMSRHLRTSQSLMEDEARGWDEGVLEDLKRQRDALVSLRDLFDRRERLDKDNIPHLERRIAANETKLTALRAKPEGMVKPGEIEKVVEAIIKDEESIVNQHNRSVFIRECLRDELVYFQRTQYHVTRWNQDWAQERVKYSEILAENWRRLLDDLEGMPLGD</sequence>
<proteinExistence type="inferred from homology"/>
<dbReference type="PROSITE" id="PS50195">
    <property type="entry name" value="PX"/>
    <property type="match status" value="1"/>
</dbReference>
<dbReference type="InterPro" id="IPR036871">
    <property type="entry name" value="PX_dom_sf"/>
</dbReference>
<dbReference type="CDD" id="cd07597">
    <property type="entry name" value="BAR_SNX8"/>
    <property type="match status" value="1"/>
</dbReference>
<feature type="domain" description="PX" evidence="12">
    <location>
        <begin position="356"/>
        <end position="470"/>
    </location>
</feature>
<evidence type="ECO:0000256" key="5">
    <source>
        <dbReference type="ARBA" id="ARBA00014268"/>
    </source>
</evidence>
<dbReference type="InterPro" id="IPR035704">
    <property type="entry name" value="SNX8/Mvp1_PX"/>
</dbReference>
<dbReference type="InterPro" id="IPR045734">
    <property type="entry name" value="Snx8_BAR_dom"/>
</dbReference>
<evidence type="ECO:0000256" key="11">
    <source>
        <dbReference type="SAM" id="MobiDB-lite"/>
    </source>
</evidence>
<evidence type="ECO:0000313" key="13">
    <source>
        <dbReference type="EMBL" id="KXX82509.1"/>
    </source>
</evidence>
<evidence type="ECO:0000256" key="4">
    <source>
        <dbReference type="ARBA" id="ARBA00010883"/>
    </source>
</evidence>
<evidence type="ECO:0000259" key="12">
    <source>
        <dbReference type="PROSITE" id="PS50195"/>
    </source>
</evidence>
<name>A0A175WG78_9PEZI</name>
<dbReference type="AlphaFoldDB" id="A0A175WG78"/>
<comment type="function">
    <text evidence="1">Required for vacuolar protein sorting.</text>
</comment>
<keyword evidence="7" id="KW-0963">Cytoplasm</keyword>
<organism evidence="13 14">
    <name type="scientific">Madurella mycetomatis</name>
    <dbReference type="NCBI Taxonomy" id="100816"/>
    <lineage>
        <taxon>Eukaryota</taxon>
        <taxon>Fungi</taxon>
        <taxon>Dikarya</taxon>
        <taxon>Ascomycota</taxon>
        <taxon>Pezizomycotina</taxon>
        <taxon>Sordariomycetes</taxon>
        <taxon>Sordariomycetidae</taxon>
        <taxon>Sordariales</taxon>
        <taxon>Sordariales incertae sedis</taxon>
        <taxon>Madurella</taxon>
    </lineage>
</organism>
<feature type="region of interest" description="Disordered" evidence="11">
    <location>
        <begin position="1"/>
        <end position="60"/>
    </location>
</feature>
<evidence type="ECO:0000313" key="14">
    <source>
        <dbReference type="Proteomes" id="UP000078237"/>
    </source>
</evidence>
<keyword evidence="8" id="KW-0653">Protein transport</keyword>
<comment type="similarity">
    <text evidence="4">Belongs to the sorting nexin family.</text>
</comment>
<dbReference type="GO" id="GO:0032266">
    <property type="term" value="F:phosphatidylinositol-3-phosphate binding"/>
    <property type="evidence" value="ECO:0007669"/>
    <property type="project" value="TreeGrafter"/>
</dbReference>
<feature type="compositionally biased region" description="Polar residues" evidence="11">
    <location>
        <begin position="264"/>
        <end position="275"/>
    </location>
</feature>
<dbReference type="GO" id="GO:0016020">
    <property type="term" value="C:membrane"/>
    <property type="evidence" value="ECO:0007669"/>
    <property type="project" value="UniProtKB-SubCell"/>
</dbReference>
<gene>
    <name evidence="13" type="ORF">MMYC01_201248</name>
</gene>
<dbReference type="VEuPathDB" id="FungiDB:MMYC01_201248"/>
<dbReference type="CDD" id="cd06866">
    <property type="entry name" value="PX_SNX8_Mvp1p_like"/>
    <property type="match status" value="1"/>
</dbReference>
<dbReference type="GO" id="GO:0006623">
    <property type="term" value="P:protein targeting to vacuole"/>
    <property type="evidence" value="ECO:0007669"/>
    <property type="project" value="TreeGrafter"/>
</dbReference>
<dbReference type="SUPFAM" id="SSF64268">
    <property type="entry name" value="PX domain"/>
    <property type="match status" value="1"/>
</dbReference>
<dbReference type="OrthoDB" id="10064318at2759"/>
<dbReference type="PANTHER" id="PTHR47554:SF1">
    <property type="entry name" value="SORTING NEXIN MVP1"/>
    <property type="match status" value="1"/>
</dbReference>
<dbReference type="Gene3D" id="1.20.1270.60">
    <property type="entry name" value="Arfaptin homology (AH) domain/BAR domain"/>
    <property type="match status" value="1"/>
</dbReference>
<dbReference type="GO" id="GO:0005768">
    <property type="term" value="C:endosome"/>
    <property type="evidence" value="ECO:0007669"/>
    <property type="project" value="TreeGrafter"/>
</dbReference>
<dbReference type="Pfam" id="PF19566">
    <property type="entry name" value="Snx8_BAR_dom"/>
    <property type="match status" value="1"/>
</dbReference>
<evidence type="ECO:0000256" key="2">
    <source>
        <dbReference type="ARBA" id="ARBA00004287"/>
    </source>
</evidence>
<dbReference type="Pfam" id="PF00787">
    <property type="entry name" value="PX"/>
    <property type="match status" value="1"/>
</dbReference>
<evidence type="ECO:0000256" key="3">
    <source>
        <dbReference type="ARBA" id="ARBA00004496"/>
    </source>
</evidence>
<dbReference type="GO" id="GO:0005829">
    <property type="term" value="C:cytosol"/>
    <property type="evidence" value="ECO:0007669"/>
    <property type="project" value="GOC"/>
</dbReference>
<evidence type="ECO:0000256" key="6">
    <source>
        <dbReference type="ARBA" id="ARBA00022448"/>
    </source>
</evidence>
<dbReference type="InterPro" id="IPR001683">
    <property type="entry name" value="PX_dom"/>
</dbReference>
<keyword evidence="6" id="KW-0813">Transport</keyword>
<evidence type="ECO:0000256" key="7">
    <source>
        <dbReference type="ARBA" id="ARBA00022490"/>
    </source>
</evidence>
<evidence type="ECO:0000256" key="1">
    <source>
        <dbReference type="ARBA" id="ARBA00002474"/>
    </source>
</evidence>
<feature type="compositionally biased region" description="Pro residues" evidence="11">
    <location>
        <begin position="195"/>
        <end position="208"/>
    </location>
</feature>
<comment type="subcellular location">
    <subcellularLocation>
        <location evidence="3">Cytoplasm</location>
    </subcellularLocation>
    <subcellularLocation>
        <location evidence="2">Membrane</location>
        <topology evidence="2">Peripheral membrane protein</topology>
        <orientation evidence="2">Cytoplasmic side</orientation>
    </subcellularLocation>
</comment>
<dbReference type="FunFam" id="1.20.1270.60:FF:000072">
    <property type="entry name" value="Sorting nexin MVP1"/>
    <property type="match status" value="1"/>
</dbReference>
<evidence type="ECO:0000256" key="8">
    <source>
        <dbReference type="ARBA" id="ARBA00022927"/>
    </source>
</evidence>
<dbReference type="Gene3D" id="3.30.1520.10">
    <property type="entry name" value="Phox-like domain"/>
    <property type="match status" value="1"/>
</dbReference>